<dbReference type="Pfam" id="PF03721">
    <property type="entry name" value="UDPG_MGDP_dh_N"/>
    <property type="match status" value="1"/>
</dbReference>
<dbReference type="EMBL" id="JBFNXQ010000075">
    <property type="protein sequence ID" value="MEX5720528.1"/>
    <property type="molecule type" value="Genomic_DNA"/>
</dbReference>
<dbReference type="InterPro" id="IPR001732">
    <property type="entry name" value="UDP-Glc/GDP-Man_DH_N"/>
</dbReference>
<evidence type="ECO:0000313" key="3">
    <source>
        <dbReference type="Proteomes" id="UP001560045"/>
    </source>
</evidence>
<accession>A0ABV3XK89</accession>
<keyword evidence="3" id="KW-1185">Reference proteome</keyword>
<gene>
    <name evidence="2" type="ORF">ABQ292_19365</name>
</gene>
<feature type="non-terminal residue" evidence="2">
    <location>
        <position position="105"/>
    </location>
</feature>
<reference evidence="2 3" key="1">
    <citation type="submission" date="2024-06" db="EMBL/GenBank/DDBJ databases">
        <title>Draft genome sequence of Geodermatophilus badlandi, a novel member of the Geodermatophilaceae isolated from badland sedimentary rocks in the Red desert, Wyoming, USA.</title>
        <authorList>
            <person name="Ben Tekaya S."/>
            <person name="Nouioui I."/>
            <person name="Flores G.M."/>
            <person name="Shaal M.N."/>
            <person name="Bredoire F."/>
            <person name="Basile F."/>
            <person name="Van Diepen L."/>
            <person name="Ward N.L."/>
        </authorList>
    </citation>
    <scope>NUCLEOTIDE SEQUENCE [LARGE SCALE GENOMIC DNA]</scope>
    <source>
        <strain evidence="2 3">WL48A</strain>
    </source>
</reference>
<protein>
    <recommendedName>
        <fullName evidence="1">UDP-glucose/GDP-mannose dehydrogenase N-terminal domain-containing protein</fullName>
    </recommendedName>
</protein>
<feature type="domain" description="UDP-glucose/GDP-mannose dehydrogenase N-terminal" evidence="1">
    <location>
        <begin position="60"/>
        <end position="104"/>
    </location>
</feature>
<dbReference type="InterPro" id="IPR036291">
    <property type="entry name" value="NAD(P)-bd_dom_sf"/>
</dbReference>
<name>A0ABV3XK89_9ACTN</name>
<sequence>MGGHGRCDRSLTLWGEGTSLLCAQVGCPPPLAVGWVCDLRSGCWSGAPALHRSDHTGGPMKISVIGCGYLGAVHAASMAELGHEVVGVDVDERRVGALRAGRAPF</sequence>
<comment type="caution">
    <text evidence="2">The sequence shown here is derived from an EMBL/GenBank/DDBJ whole genome shotgun (WGS) entry which is preliminary data.</text>
</comment>
<organism evidence="2 3">
    <name type="scientific">Geodermatophilus maliterrae</name>
    <dbReference type="NCBI Taxonomy" id="3162531"/>
    <lineage>
        <taxon>Bacteria</taxon>
        <taxon>Bacillati</taxon>
        <taxon>Actinomycetota</taxon>
        <taxon>Actinomycetes</taxon>
        <taxon>Geodermatophilales</taxon>
        <taxon>Geodermatophilaceae</taxon>
        <taxon>Geodermatophilus</taxon>
    </lineage>
</organism>
<dbReference type="Gene3D" id="3.40.50.720">
    <property type="entry name" value="NAD(P)-binding Rossmann-like Domain"/>
    <property type="match status" value="1"/>
</dbReference>
<dbReference type="Proteomes" id="UP001560045">
    <property type="component" value="Unassembled WGS sequence"/>
</dbReference>
<dbReference type="PANTHER" id="PTHR43750">
    <property type="entry name" value="UDP-GLUCOSE 6-DEHYDROGENASE TUAD"/>
    <property type="match status" value="1"/>
</dbReference>
<dbReference type="PANTHER" id="PTHR43750:SF3">
    <property type="entry name" value="UDP-GLUCOSE 6-DEHYDROGENASE TUAD"/>
    <property type="match status" value="1"/>
</dbReference>
<evidence type="ECO:0000259" key="1">
    <source>
        <dbReference type="Pfam" id="PF03721"/>
    </source>
</evidence>
<proteinExistence type="predicted"/>
<dbReference type="SUPFAM" id="SSF51735">
    <property type="entry name" value="NAD(P)-binding Rossmann-fold domains"/>
    <property type="match status" value="1"/>
</dbReference>
<evidence type="ECO:0000313" key="2">
    <source>
        <dbReference type="EMBL" id="MEX5720528.1"/>
    </source>
</evidence>